<evidence type="ECO:0000256" key="1">
    <source>
        <dbReference type="SAM" id="MobiDB-lite"/>
    </source>
</evidence>
<dbReference type="SUPFAM" id="SSF47473">
    <property type="entry name" value="EF-hand"/>
    <property type="match status" value="1"/>
</dbReference>
<comment type="caution">
    <text evidence="2">The sequence shown here is derived from an EMBL/GenBank/DDBJ whole genome shotgun (WGS) entry which is preliminary data.</text>
</comment>
<protein>
    <recommendedName>
        <fullName evidence="4">EF-hand domain-containing protein</fullName>
    </recommendedName>
</protein>
<sequence length="542" mass="59948">MAHQELKRTATLVVDQAREAAVEKVTCPICFEALSDYPDQVGALTFQCKRVEAALYHSSCVLNAGTGKLIFQAETGSSVSPLTRERVDGFQLMPSLTKGKAWASFVNWEQGPLDVKKISCAVSALLPVDECDARRFVLMELGLSEDHPDNTEIKQKEVVDYLLPSMRRQLRRLIGEAPKRNAPALCRNSDEGELKQWFQFWDTRNTGFLDHATLLLAVTTAFHTALAKSADPSTKLAVANAFFAEIGLRECEAVSMDDFVAKLAPQLLANLPVAYGRGWPSGAPIDPKQPLTLKLREMRSGVERPVQFDVAGEVLIGDLRRVAHRRFPVVLARREVKLYVMGQLLQDDMQPLFNVRGIYDGATVNFMPGQHSAESKEPSLCATQCQQKLRMGQKLNHNDLRFSDLEDLDTDDGEGLEVGANLSLRSDRTSFSRQVSPDSTSSKALGDDVFGKQLSTGSQTSQPTRMTSNSSAKKVCPDVRMVSEKRQRASKDGKKSTETMPRVSKTCPLLLDNWSPDPEWAMPSSKEKAKVPKAMGCQLLSK</sequence>
<evidence type="ECO:0008006" key="4">
    <source>
        <dbReference type="Google" id="ProtNLM"/>
    </source>
</evidence>
<evidence type="ECO:0000313" key="2">
    <source>
        <dbReference type="EMBL" id="CAE7527766.1"/>
    </source>
</evidence>
<organism evidence="2 3">
    <name type="scientific">Symbiodinium necroappetens</name>
    <dbReference type="NCBI Taxonomy" id="1628268"/>
    <lineage>
        <taxon>Eukaryota</taxon>
        <taxon>Sar</taxon>
        <taxon>Alveolata</taxon>
        <taxon>Dinophyceae</taxon>
        <taxon>Suessiales</taxon>
        <taxon>Symbiodiniaceae</taxon>
        <taxon>Symbiodinium</taxon>
    </lineage>
</organism>
<name>A0A812TI04_9DINO</name>
<reference evidence="2" key="1">
    <citation type="submission" date="2021-02" db="EMBL/GenBank/DDBJ databases">
        <authorList>
            <person name="Dougan E. K."/>
            <person name="Rhodes N."/>
            <person name="Thang M."/>
            <person name="Chan C."/>
        </authorList>
    </citation>
    <scope>NUCLEOTIDE SEQUENCE</scope>
</reference>
<feature type="compositionally biased region" description="Polar residues" evidence="1">
    <location>
        <begin position="453"/>
        <end position="472"/>
    </location>
</feature>
<keyword evidence="3" id="KW-1185">Reference proteome</keyword>
<dbReference type="AlphaFoldDB" id="A0A812TI04"/>
<dbReference type="Proteomes" id="UP000601435">
    <property type="component" value="Unassembled WGS sequence"/>
</dbReference>
<evidence type="ECO:0000313" key="3">
    <source>
        <dbReference type="Proteomes" id="UP000601435"/>
    </source>
</evidence>
<accession>A0A812TI04</accession>
<feature type="compositionally biased region" description="Basic and acidic residues" evidence="1">
    <location>
        <begin position="475"/>
        <end position="497"/>
    </location>
</feature>
<feature type="region of interest" description="Disordered" evidence="1">
    <location>
        <begin position="427"/>
        <end position="542"/>
    </location>
</feature>
<feature type="compositionally biased region" description="Polar residues" evidence="1">
    <location>
        <begin position="431"/>
        <end position="443"/>
    </location>
</feature>
<dbReference type="EMBL" id="CAJNJA010024530">
    <property type="protein sequence ID" value="CAE7527766.1"/>
    <property type="molecule type" value="Genomic_DNA"/>
</dbReference>
<dbReference type="OrthoDB" id="418738at2759"/>
<dbReference type="InterPro" id="IPR011992">
    <property type="entry name" value="EF-hand-dom_pair"/>
</dbReference>
<gene>
    <name evidence="2" type="ORF">SNEC2469_LOCUS15135</name>
</gene>
<proteinExistence type="predicted"/>